<dbReference type="OrthoDB" id="365605at2759"/>
<evidence type="ECO:0000313" key="4">
    <source>
        <dbReference type="EMBL" id="KAF6022073.1"/>
    </source>
</evidence>
<evidence type="ECO:0000256" key="1">
    <source>
        <dbReference type="ARBA" id="ARBA00023157"/>
    </source>
</evidence>
<dbReference type="Proteomes" id="UP000593567">
    <property type="component" value="Unassembled WGS sequence"/>
</dbReference>
<dbReference type="InterPro" id="IPR017891">
    <property type="entry name" value="Insulin_GF-bd_Cys-rich_CS"/>
</dbReference>
<sequence>MKYFLFLAVFALTLIFHSESLSCAPCSTFHLGPDGPIEVHVSCPAIPADCEHITLAPCGCCKTCAKKHGENCDFVECEPGLVCVKPNGYSFFGNVCMYPRA</sequence>
<accession>A0A7J7J7M6</accession>
<name>A0A7J7J7M6_BUGNE</name>
<proteinExistence type="predicted"/>
<feature type="signal peptide" evidence="2">
    <location>
        <begin position="1"/>
        <end position="20"/>
    </location>
</feature>
<dbReference type="AlphaFoldDB" id="A0A7J7J7M6"/>
<dbReference type="PROSITE" id="PS00222">
    <property type="entry name" value="IGFBP_N_1"/>
    <property type="match status" value="1"/>
</dbReference>
<dbReference type="InterPro" id="IPR009030">
    <property type="entry name" value="Growth_fac_rcpt_cys_sf"/>
</dbReference>
<dbReference type="SMART" id="SM00121">
    <property type="entry name" value="IB"/>
    <property type="match status" value="1"/>
</dbReference>
<comment type="caution">
    <text evidence="4">The sequence shown here is derived from an EMBL/GenBank/DDBJ whole genome shotgun (WGS) entry which is preliminary data.</text>
</comment>
<dbReference type="PROSITE" id="PS51323">
    <property type="entry name" value="IGFBP_N_2"/>
    <property type="match status" value="1"/>
</dbReference>
<keyword evidence="5" id="KW-1185">Reference proteome</keyword>
<keyword evidence="2" id="KW-0732">Signal</keyword>
<evidence type="ECO:0000259" key="3">
    <source>
        <dbReference type="PROSITE" id="PS51323"/>
    </source>
</evidence>
<dbReference type="Pfam" id="PF00219">
    <property type="entry name" value="IGFBP"/>
    <property type="match status" value="1"/>
</dbReference>
<organism evidence="4 5">
    <name type="scientific">Bugula neritina</name>
    <name type="common">Brown bryozoan</name>
    <name type="synonym">Sertularia neritina</name>
    <dbReference type="NCBI Taxonomy" id="10212"/>
    <lineage>
        <taxon>Eukaryota</taxon>
        <taxon>Metazoa</taxon>
        <taxon>Spiralia</taxon>
        <taxon>Lophotrochozoa</taxon>
        <taxon>Bryozoa</taxon>
        <taxon>Gymnolaemata</taxon>
        <taxon>Cheilostomatida</taxon>
        <taxon>Flustrina</taxon>
        <taxon>Buguloidea</taxon>
        <taxon>Bugulidae</taxon>
        <taxon>Bugula</taxon>
    </lineage>
</organism>
<dbReference type="GO" id="GO:0005576">
    <property type="term" value="C:extracellular region"/>
    <property type="evidence" value="ECO:0007669"/>
    <property type="project" value="InterPro"/>
</dbReference>
<dbReference type="SUPFAM" id="SSF57184">
    <property type="entry name" value="Growth factor receptor domain"/>
    <property type="match status" value="1"/>
</dbReference>
<evidence type="ECO:0000256" key="2">
    <source>
        <dbReference type="SAM" id="SignalP"/>
    </source>
</evidence>
<feature type="chain" id="PRO_5029884254" description="IGFBP N-terminal domain-containing protein" evidence="2">
    <location>
        <begin position="21"/>
        <end position="101"/>
    </location>
</feature>
<dbReference type="Gene3D" id="4.10.40.20">
    <property type="match status" value="1"/>
</dbReference>
<dbReference type="InterPro" id="IPR000867">
    <property type="entry name" value="IGFBP-like"/>
</dbReference>
<feature type="domain" description="IGFBP N-terminal" evidence="3">
    <location>
        <begin position="19"/>
        <end position="99"/>
    </location>
</feature>
<reference evidence="4" key="1">
    <citation type="submission" date="2020-06" db="EMBL/GenBank/DDBJ databases">
        <title>Draft genome of Bugula neritina, a colonial animal packing powerful symbionts and potential medicines.</title>
        <authorList>
            <person name="Rayko M."/>
        </authorList>
    </citation>
    <scope>NUCLEOTIDE SEQUENCE [LARGE SCALE GENOMIC DNA]</scope>
    <source>
        <strain evidence="4">Kwan_BN1</strain>
    </source>
</reference>
<protein>
    <recommendedName>
        <fullName evidence="3">IGFBP N-terminal domain-containing protein</fullName>
    </recommendedName>
</protein>
<keyword evidence="1" id="KW-1015">Disulfide bond</keyword>
<dbReference type="EMBL" id="VXIV02002908">
    <property type="protein sequence ID" value="KAF6022073.1"/>
    <property type="molecule type" value="Genomic_DNA"/>
</dbReference>
<gene>
    <name evidence="4" type="ORF">EB796_019622</name>
</gene>
<evidence type="ECO:0000313" key="5">
    <source>
        <dbReference type="Proteomes" id="UP000593567"/>
    </source>
</evidence>